<dbReference type="SUPFAM" id="SSF55874">
    <property type="entry name" value="ATPase domain of HSP90 chaperone/DNA topoisomerase II/histidine kinase"/>
    <property type="match status" value="1"/>
</dbReference>
<dbReference type="SUPFAM" id="SSF55785">
    <property type="entry name" value="PYP-like sensor domain (PAS domain)"/>
    <property type="match status" value="2"/>
</dbReference>
<dbReference type="Proteomes" id="UP000243250">
    <property type="component" value="Unassembled WGS sequence"/>
</dbReference>
<dbReference type="SMART" id="SM00448">
    <property type="entry name" value="REC"/>
    <property type="match status" value="1"/>
</dbReference>
<dbReference type="Gene3D" id="3.40.50.2300">
    <property type="match status" value="1"/>
</dbReference>
<dbReference type="Pfam" id="PF00512">
    <property type="entry name" value="HisKA"/>
    <property type="match status" value="1"/>
</dbReference>
<dbReference type="NCBIfam" id="TIGR00229">
    <property type="entry name" value="sensory_box"/>
    <property type="match status" value="2"/>
</dbReference>
<dbReference type="SMART" id="SM00091">
    <property type="entry name" value="PAS"/>
    <property type="match status" value="2"/>
</dbReference>
<evidence type="ECO:0000259" key="8">
    <source>
        <dbReference type="PROSITE" id="PS50113"/>
    </source>
</evidence>
<evidence type="ECO:0000259" key="7">
    <source>
        <dbReference type="PROSITE" id="PS50112"/>
    </source>
</evidence>
<dbReference type="PROSITE" id="PS50113">
    <property type="entry name" value="PAC"/>
    <property type="match status" value="1"/>
</dbReference>
<feature type="domain" description="Histidine kinase" evidence="5">
    <location>
        <begin position="401"/>
        <end position="588"/>
    </location>
</feature>
<feature type="domain" description="PAS" evidence="7">
    <location>
        <begin position="153"/>
        <end position="191"/>
    </location>
</feature>
<dbReference type="OrthoDB" id="8127at2157"/>
<dbReference type="InterPro" id="IPR013656">
    <property type="entry name" value="PAS_4"/>
</dbReference>
<dbReference type="InterPro" id="IPR001789">
    <property type="entry name" value="Sig_transdc_resp-reg_receiver"/>
</dbReference>
<dbReference type="CDD" id="cd00082">
    <property type="entry name" value="HisKA"/>
    <property type="match status" value="1"/>
</dbReference>
<dbReference type="InterPro" id="IPR003661">
    <property type="entry name" value="HisK_dim/P_dom"/>
</dbReference>
<keyword evidence="3" id="KW-0157">Chromophore</keyword>
<dbReference type="SMART" id="SM00388">
    <property type="entry name" value="HisKA"/>
    <property type="match status" value="1"/>
</dbReference>
<dbReference type="Gene3D" id="3.30.450.20">
    <property type="entry name" value="PAS domain"/>
    <property type="match status" value="2"/>
</dbReference>
<organism evidence="9 10">
    <name type="scientific">Halogeometricum limi</name>
    <dbReference type="NCBI Taxonomy" id="555875"/>
    <lineage>
        <taxon>Archaea</taxon>
        <taxon>Methanobacteriati</taxon>
        <taxon>Methanobacteriota</taxon>
        <taxon>Stenosarchaea group</taxon>
        <taxon>Halobacteria</taxon>
        <taxon>Halobacteriales</taxon>
        <taxon>Haloferacaceae</taxon>
        <taxon>Halogeometricum</taxon>
    </lineage>
</organism>
<keyword evidence="2" id="KW-0288">FMN</keyword>
<dbReference type="CDD" id="cd00130">
    <property type="entry name" value="PAS"/>
    <property type="match status" value="1"/>
</dbReference>
<proteinExistence type="predicted"/>
<dbReference type="SMART" id="SM00387">
    <property type="entry name" value="HATPase_c"/>
    <property type="match status" value="1"/>
</dbReference>
<evidence type="ECO:0000259" key="5">
    <source>
        <dbReference type="PROSITE" id="PS50109"/>
    </source>
</evidence>
<dbReference type="SMART" id="SM00086">
    <property type="entry name" value="PAC"/>
    <property type="match status" value="1"/>
</dbReference>
<evidence type="ECO:0000313" key="9">
    <source>
        <dbReference type="EMBL" id="SFR53867.1"/>
    </source>
</evidence>
<evidence type="ECO:0000256" key="1">
    <source>
        <dbReference type="ARBA" id="ARBA00022630"/>
    </source>
</evidence>
<dbReference type="InterPro" id="IPR036097">
    <property type="entry name" value="HisK_dim/P_sf"/>
</dbReference>
<dbReference type="PROSITE" id="PS50109">
    <property type="entry name" value="HIS_KIN"/>
    <property type="match status" value="1"/>
</dbReference>
<dbReference type="Pfam" id="PF13426">
    <property type="entry name" value="PAS_9"/>
    <property type="match status" value="1"/>
</dbReference>
<dbReference type="InterPro" id="IPR036890">
    <property type="entry name" value="HATPase_C_sf"/>
</dbReference>
<evidence type="ECO:0000256" key="4">
    <source>
        <dbReference type="PROSITE-ProRule" id="PRU00169"/>
    </source>
</evidence>
<evidence type="ECO:0000256" key="3">
    <source>
        <dbReference type="ARBA" id="ARBA00022991"/>
    </source>
</evidence>
<evidence type="ECO:0000256" key="2">
    <source>
        <dbReference type="ARBA" id="ARBA00022643"/>
    </source>
</evidence>
<dbReference type="PANTHER" id="PTHR47429">
    <property type="entry name" value="PROTEIN TWIN LOV 1"/>
    <property type="match status" value="1"/>
</dbReference>
<dbReference type="PROSITE" id="PS50110">
    <property type="entry name" value="RESPONSE_REGULATORY"/>
    <property type="match status" value="1"/>
</dbReference>
<protein>
    <submittedName>
        <fullName evidence="9">PAS domain S-box-containing protein</fullName>
    </submittedName>
</protein>
<dbReference type="InterPro" id="IPR011006">
    <property type="entry name" value="CheY-like_superfamily"/>
</dbReference>
<gene>
    <name evidence="9" type="ORF">SAMN04488124_2247</name>
</gene>
<dbReference type="Gene3D" id="1.10.287.130">
    <property type="match status" value="1"/>
</dbReference>
<accession>A0A1I6HHV3</accession>
<feature type="domain" description="PAC" evidence="8">
    <location>
        <begin position="339"/>
        <end position="391"/>
    </location>
</feature>
<name>A0A1I6HHV3_9EURY</name>
<dbReference type="Pfam" id="PF00072">
    <property type="entry name" value="Response_reg"/>
    <property type="match status" value="1"/>
</dbReference>
<dbReference type="PANTHER" id="PTHR47429:SF8">
    <property type="entry name" value="PHOTOTROPIN-1-LIKE"/>
    <property type="match status" value="1"/>
</dbReference>
<dbReference type="Pfam" id="PF08448">
    <property type="entry name" value="PAS_4"/>
    <property type="match status" value="1"/>
</dbReference>
<dbReference type="Pfam" id="PF02518">
    <property type="entry name" value="HATPase_c"/>
    <property type="match status" value="1"/>
</dbReference>
<dbReference type="GO" id="GO:0000155">
    <property type="term" value="F:phosphorelay sensor kinase activity"/>
    <property type="evidence" value="ECO:0007669"/>
    <property type="project" value="InterPro"/>
</dbReference>
<feature type="domain" description="PAS" evidence="7">
    <location>
        <begin position="290"/>
        <end position="336"/>
    </location>
</feature>
<evidence type="ECO:0000259" key="6">
    <source>
        <dbReference type="PROSITE" id="PS50110"/>
    </source>
</evidence>
<dbReference type="InterPro" id="IPR000014">
    <property type="entry name" value="PAS"/>
</dbReference>
<dbReference type="Gene3D" id="3.30.565.10">
    <property type="entry name" value="Histidine kinase-like ATPase, C-terminal domain"/>
    <property type="match status" value="1"/>
</dbReference>
<dbReference type="InterPro" id="IPR003594">
    <property type="entry name" value="HATPase_dom"/>
</dbReference>
<dbReference type="EMBL" id="FOYS01000003">
    <property type="protein sequence ID" value="SFR53867.1"/>
    <property type="molecule type" value="Genomic_DNA"/>
</dbReference>
<dbReference type="InterPro" id="IPR001610">
    <property type="entry name" value="PAC"/>
</dbReference>
<dbReference type="InterPro" id="IPR035965">
    <property type="entry name" value="PAS-like_dom_sf"/>
</dbReference>
<dbReference type="AlphaFoldDB" id="A0A1I6HHV3"/>
<keyword evidence="10" id="KW-1185">Reference proteome</keyword>
<sequence>MASSPLSEIAPFGRDRDGISVLLVDDDEAMVEMSAAFLKRELPSVETTAVTDPEVALERLSEGEYDCIISDFDMPGMDGLELLVRVRELDSELPFVLFTGKGSEEIASQAITAGVDEYLQKGGPEEYPVLANKVEILVEKYWAEEQVRRGFSAIESAEEGIGIIDQDGVYRYMNRAYATVYNRDRSELIGEHWEVLYSTEEATRFHDEILPQLEAEGTWRGVSTGLTSEGDPIRERLVLTQMDDGGHVCIVQAIEETDEIEAELALKNRALDAAHAGVIITGPARDDTPIVYLNERFEELTGYDGADVLGRNCRFLQGEDTDTETVAEIRDAVRRGVPISTEILNYDAEGTPFWNRLEIAPIRDVDGRVTNFVGFQREIPGPDAADSAEAQFDWLGDFGSVLSHDLKTPLAVLKGNLDLIEETGDLDYLDAAIDATNRIESLVDDLANVMTQRNLVCDVTTVELADAFRSWDVLGGDRASFEVVDSKPILADERALARLADNLVKNTVEHAGPDVPMRIGTLPDGFYYEDAGPGIPPENRADAFEPGFSTKADGTGFGMVSVEQIAAAHGWDVSIAESPEGGARFEFTGVEDPTEESVRR</sequence>
<dbReference type="SUPFAM" id="SSF47384">
    <property type="entry name" value="Homodimeric domain of signal transducing histidine kinase"/>
    <property type="match status" value="1"/>
</dbReference>
<evidence type="ECO:0000313" key="10">
    <source>
        <dbReference type="Proteomes" id="UP000243250"/>
    </source>
</evidence>
<keyword evidence="4" id="KW-0597">Phosphoprotein</keyword>
<feature type="modified residue" description="4-aspartylphosphate" evidence="4">
    <location>
        <position position="71"/>
    </location>
</feature>
<dbReference type="SUPFAM" id="SSF52172">
    <property type="entry name" value="CheY-like"/>
    <property type="match status" value="1"/>
</dbReference>
<dbReference type="CDD" id="cd00156">
    <property type="entry name" value="REC"/>
    <property type="match status" value="1"/>
</dbReference>
<dbReference type="PROSITE" id="PS50112">
    <property type="entry name" value="PAS"/>
    <property type="match status" value="2"/>
</dbReference>
<reference evidence="10" key="1">
    <citation type="submission" date="2016-10" db="EMBL/GenBank/DDBJ databases">
        <authorList>
            <person name="Varghese N."/>
            <person name="Submissions S."/>
        </authorList>
    </citation>
    <scope>NUCLEOTIDE SEQUENCE [LARGE SCALE GENOMIC DNA]</scope>
    <source>
        <strain evidence="10">CGMCC 1.8711</strain>
    </source>
</reference>
<dbReference type="InterPro" id="IPR000700">
    <property type="entry name" value="PAS-assoc_C"/>
</dbReference>
<keyword evidence="1" id="KW-0285">Flavoprotein</keyword>
<dbReference type="InterPro" id="IPR005467">
    <property type="entry name" value="His_kinase_dom"/>
</dbReference>
<feature type="domain" description="Response regulatory" evidence="6">
    <location>
        <begin position="20"/>
        <end position="136"/>
    </location>
</feature>